<keyword evidence="2" id="KW-0812">Transmembrane</keyword>
<feature type="region of interest" description="Disordered" evidence="1">
    <location>
        <begin position="46"/>
        <end position="73"/>
    </location>
</feature>
<reference evidence="3" key="1">
    <citation type="submission" date="2023-10" db="EMBL/GenBank/DDBJ databases">
        <title>Genome assembly of Pristionchus species.</title>
        <authorList>
            <person name="Yoshida K."/>
            <person name="Sommer R.J."/>
        </authorList>
    </citation>
    <scope>NUCLEOTIDE SEQUENCE</scope>
    <source>
        <strain evidence="3">RS0144</strain>
    </source>
</reference>
<dbReference type="EMBL" id="BTSX01000006">
    <property type="protein sequence ID" value="GMT02949.1"/>
    <property type="molecule type" value="Genomic_DNA"/>
</dbReference>
<dbReference type="AlphaFoldDB" id="A0AAV5UA24"/>
<keyword evidence="2" id="KW-0472">Membrane</keyword>
<feature type="non-terminal residue" evidence="3">
    <location>
        <position position="73"/>
    </location>
</feature>
<name>A0AAV5UA24_9BILA</name>
<evidence type="ECO:0000313" key="3">
    <source>
        <dbReference type="EMBL" id="GMT02949.1"/>
    </source>
</evidence>
<feature type="non-terminal residue" evidence="3">
    <location>
        <position position="1"/>
    </location>
</feature>
<dbReference type="Proteomes" id="UP001432027">
    <property type="component" value="Unassembled WGS sequence"/>
</dbReference>
<gene>
    <name evidence="3" type="ORF">PENTCL1PPCAC_25123</name>
</gene>
<sequence length="73" mass="7535">ADFWIPFSVALVFGIFFGLCVVAFQYFSIKSMTKGRQLHKKLVKKGKGGATTAGTTVGGETTVGGTTSGGTTA</sequence>
<proteinExistence type="predicted"/>
<keyword evidence="2" id="KW-1133">Transmembrane helix</keyword>
<protein>
    <submittedName>
        <fullName evidence="3">Uncharacterized protein</fullName>
    </submittedName>
</protein>
<accession>A0AAV5UA24</accession>
<evidence type="ECO:0000256" key="2">
    <source>
        <dbReference type="SAM" id="Phobius"/>
    </source>
</evidence>
<evidence type="ECO:0000313" key="4">
    <source>
        <dbReference type="Proteomes" id="UP001432027"/>
    </source>
</evidence>
<feature type="transmembrane region" description="Helical" evidence="2">
    <location>
        <begin position="6"/>
        <end position="27"/>
    </location>
</feature>
<feature type="compositionally biased region" description="Low complexity" evidence="1">
    <location>
        <begin position="50"/>
        <end position="65"/>
    </location>
</feature>
<comment type="caution">
    <text evidence="3">The sequence shown here is derived from an EMBL/GenBank/DDBJ whole genome shotgun (WGS) entry which is preliminary data.</text>
</comment>
<evidence type="ECO:0000256" key="1">
    <source>
        <dbReference type="SAM" id="MobiDB-lite"/>
    </source>
</evidence>
<keyword evidence="4" id="KW-1185">Reference proteome</keyword>
<organism evidence="3 4">
    <name type="scientific">Pristionchus entomophagus</name>
    <dbReference type="NCBI Taxonomy" id="358040"/>
    <lineage>
        <taxon>Eukaryota</taxon>
        <taxon>Metazoa</taxon>
        <taxon>Ecdysozoa</taxon>
        <taxon>Nematoda</taxon>
        <taxon>Chromadorea</taxon>
        <taxon>Rhabditida</taxon>
        <taxon>Rhabditina</taxon>
        <taxon>Diplogasteromorpha</taxon>
        <taxon>Diplogasteroidea</taxon>
        <taxon>Neodiplogasteridae</taxon>
        <taxon>Pristionchus</taxon>
    </lineage>
</organism>